<dbReference type="InterPro" id="IPR037275">
    <property type="entry name" value="Znf_CTCHY_sf"/>
</dbReference>
<evidence type="ECO:0000313" key="3">
    <source>
        <dbReference type="EMBL" id="RRT68227.1"/>
    </source>
</evidence>
<evidence type="ECO:0000259" key="2">
    <source>
        <dbReference type="PROSITE" id="PS51270"/>
    </source>
</evidence>
<keyword evidence="1" id="KW-0863">Zinc-finger</keyword>
<keyword evidence="1" id="KW-0862">Zinc</keyword>
<gene>
    <name evidence="3" type="ORF">B296_00001703</name>
</gene>
<protein>
    <recommendedName>
        <fullName evidence="2">CTCHY-type domain-containing protein</fullName>
    </recommendedName>
</protein>
<feature type="domain" description="CTCHY-type" evidence="2">
    <location>
        <begin position="14"/>
        <end position="59"/>
    </location>
</feature>
<dbReference type="AlphaFoldDB" id="A0A426ZW84"/>
<proteinExistence type="predicted"/>
<organism evidence="3 4">
    <name type="scientific">Ensete ventricosum</name>
    <name type="common">Abyssinian banana</name>
    <name type="synonym">Musa ensete</name>
    <dbReference type="NCBI Taxonomy" id="4639"/>
    <lineage>
        <taxon>Eukaryota</taxon>
        <taxon>Viridiplantae</taxon>
        <taxon>Streptophyta</taxon>
        <taxon>Embryophyta</taxon>
        <taxon>Tracheophyta</taxon>
        <taxon>Spermatophyta</taxon>
        <taxon>Magnoliopsida</taxon>
        <taxon>Liliopsida</taxon>
        <taxon>Zingiberales</taxon>
        <taxon>Musaceae</taxon>
        <taxon>Ensete</taxon>
    </lineage>
</organism>
<comment type="caution">
    <text evidence="3">The sequence shown here is derived from an EMBL/GenBank/DDBJ whole genome shotgun (WGS) entry which is preliminary data.</text>
</comment>
<evidence type="ECO:0000313" key="4">
    <source>
        <dbReference type="Proteomes" id="UP000287651"/>
    </source>
</evidence>
<dbReference type="GO" id="GO:0008270">
    <property type="term" value="F:zinc ion binding"/>
    <property type="evidence" value="ECO:0007669"/>
    <property type="project" value="UniProtKB-KW"/>
</dbReference>
<feature type="non-terminal residue" evidence="3">
    <location>
        <position position="1"/>
    </location>
</feature>
<sequence length="59" mass="6557">ETTVDSIFSISSYLCGKICLSCCLRDLPFLCQVSKKQYHCDGCGICRFGTREKVGTADR</sequence>
<dbReference type="PROSITE" id="PS51270">
    <property type="entry name" value="ZF_CTCHY"/>
    <property type="match status" value="1"/>
</dbReference>
<keyword evidence="1" id="KW-0479">Metal-binding</keyword>
<dbReference type="InterPro" id="IPR017921">
    <property type="entry name" value="Znf_CTCHY"/>
</dbReference>
<dbReference type="SUPFAM" id="SSF161245">
    <property type="entry name" value="Zinc hairpin stack"/>
    <property type="match status" value="1"/>
</dbReference>
<dbReference type="Proteomes" id="UP000287651">
    <property type="component" value="Unassembled WGS sequence"/>
</dbReference>
<reference evidence="3 4" key="1">
    <citation type="journal article" date="2014" name="Agronomy (Basel)">
        <title>A Draft Genome Sequence for Ensete ventricosum, the Drought-Tolerant Tree Against Hunger.</title>
        <authorList>
            <person name="Harrison J."/>
            <person name="Moore K.A."/>
            <person name="Paszkiewicz K."/>
            <person name="Jones T."/>
            <person name="Grant M."/>
            <person name="Ambacheew D."/>
            <person name="Muzemil S."/>
            <person name="Studholme D.J."/>
        </authorList>
    </citation>
    <scope>NUCLEOTIDE SEQUENCE [LARGE SCALE GENOMIC DNA]</scope>
</reference>
<dbReference type="EMBL" id="AMZH03004758">
    <property type="protein sequence ID" value="RRT68227.1"/>
    <property type="molecule type" value="Genomic_DNA"/>
</dbReference>
<feature type="non-terminal residue" evidence="3">
    <location>
        <position position="59"/>
    </location>
</feature>
<evidence type="ECO:0000256" key="1">
    <source>
        <dbReference type="PROSITE-ProRule" id="PRU00965"/>
    </source>
</evidence>
<accession>A0A426ZW84</accession>
<name>A0A426ZW84_ENSVE</name>